<comment type="caution">
    <text evidence="1">The sequence shown here is derived from an EMBL/GenBank/DDBJ whole genome shotgun (WGS) entry which is preliminary data.</text>
</comment>
<organism evidence="1 2">
    <name type="scientific">Chitinophaga dinghuensis</name>
    <dbReference type="NCBI Taxonomy" id="1539050"/>
    <lineage>
        <taxon>Bacteria</taxon>
        <taxon>Pseudomonadati</taxon>
        <taxon>Bacteroidota</taxon>
        <taxon>Chitinophagia</taxon>
        <taxon>Chitinophagales</taxon>
        <taxon>Chitinophagaceae</taxon>
        <taxon>Chitinophaga</taxon>
    </lineage>
</organism>
<name>A0A327WDU3_9BACT</name>
<sequence length="780" mass="89765">MNYKKCIVFSISFLAVFFGNIIYSLSCGPEPDPYDYYISYFNPYLKGQGYEPFYYTSLEQWYDDEMSPESQANVEEWKNYAGEKGISTDDIYKYIYHSSHEQMAQVSACSAGGNDCMFPDSVKNNSFVKFLKEGKNKEAARYLLFAKDCEKYVYIEDRWADPVDNTVPMAQLFKQGTELVAGVKDKEIAQRYKFQLLRLTHYRKLFSETVQAFDRDFSKPVPNSLIYNKALALKGGALLRLKDSVNAAYVFSKVFENAVSQRRMAFTNMMWSNTVAKDVFPLCRNNKEKANVVAIFSLANAGVSTNALRTVYQLDPQSPAMNVLLGREINKLEDDYMTPAIQKEIDSTGLALGYYSYYYSHGSDSVYKPYAKQLQRFADSVAEKGNVKDPDYWKLSSAYIAYVRRDMAGAKARLSKYSITDPAVKDAWELVNILVTVNQQKKIDAAFEAELLPSLKWLDSRMAQRNPERWYNVDKEVFFNKAYRNLLTSVIAPAYRKQGDYVKEALVRGRCDSISLGTPPYGASDMLGDQMTAEQLITFSDFMKSGNKTAYESYLAGFFPKGMNMNLLIGRAFMRVNNFSAALPYLKKVPVKEQPVSYQVFADQLQDFGYDKETPAYRTKITISQFCEQMVNLITKTKTPPVDAKVYHKLATGLFNLSYYGKTYFFLKDDRHSTEWYTTACEKDPFERQYYGVYDAEIFYARAAQAATDKEFKARCLFLAARCSQKHVPENNDDKKYYNALMRNRYFPVLTANYSQTALYQEVYDQCSYLRDYVRSTPRK</sequence>
<dbReference type="Proteomes" id="UP000249819">
    <property type="component" value="Unassembled WGS sequence"/>
</dbReference>
<dbReference type="RefSeq" id="WP_111590211.1">
    <property type="nucleotide sequence ID" value="NZ_QLMA01000001.1"/>
</dbReference>
<evidence type="ECO:0000313" key="2">
    <source>
        <dbReference type="Proteomes" id="UP000249819"/>
    </source>
</evidence>
<dbReference type="OrthoDB" id="605297at2"/>
<reference evidence="1 2" key="1">
    <citation type="submission" date="2018-06" db="EMBL/GenBank/DDBJ databases">
        <title>Genomic Encyclopedia of Archaeal and Bacterial Type Strains, Phase II (KMG-II): from individual species to whole genera.</title>
        <authorList>
            <person name="Goeker M."/>
        </authorList>
    </citation>
    <scope>NUCLEOTIDE SEQUENCE [LARGE SCALE GENOMIC DNA]</scope>
    <source>
        <strain evidence="1 2">DSM 29821</strain>
    </source>
</reference>
<proteinExistence type="predicted"/>
<keyword evidence="2" id="KW-1185">Reference proteome</keyword>
<gene>
    <name evidence="1" type="ORF">CLV59_101281</name>
</gene>
<dbReference type="EMBL" id="QLMA01000001">
    <property type="protein sequence ID" value="RAJ87530.1"/>
    <property type="molecule type" value="Genomic_DNA"/>
</dbReference>
<evidence type="ECO:0000313" key="1">
    <source>
        <dbReference type="EMBL" id="RAJ87530.1"/>
    </source>
</evidence>
<accession>A0A327WDU3</accession>
<protein>
    <submittedName>
        <fullName evidence="1">Uncharacterized protein</fullName>
    </submittedName>
</protein>
<dbReference type="AlphaFoldDB" id="A0A327WDU3"/>